<sequence>MSKVIGKVIATEKNPSTIDEFYFWTNPKLILNPFDVVKVDHINKSVSYAVIEEISHITDTANFLTNYISNDFGDVEATENTHRIGMNYVKAKVIGNTQNIYIPLLNNEKVYFANASEVSHALGLSNMKNPVLCGYLEMYNGSDEEDRIKLPVNMDSRFLIGPEGAHLNISGISGLAAKTSYAMFLLKSIQDKCLKAQQNNDEDVAFVLFNVKGKDLLAVDEPNEFDNEADKEETFALYDELGMSKEPFKNVTYYYPYSDRNSWNTYMDKNVLEDQQNLKKAGFYKYEYEYDKDNLDLMFASLDDPTQSMDSILNYIISNQGDFGNLTDWEEFLDEVQKKCKAGGQGDKEITVGSWRKFNRIVRKSIYKNGIFGNVHNDNETRIADALKKIKKNEVHVIDIAKLNEDMQGFVFGDAVRTIYDLQLGQLNNEDEDYTPPSKIVIFIDELNKYASSDSPKTSPVLRQVLDIAERGRSLGIILFSAEQFKSAIHSRVTGNCSTHA</sequence>
<gene>
    <name evidence="1" type="ORF">EV214_14114</name>
</gene>
<keyword evidence="2" id="KW-1185">Reference proteome</keyword>
<accession>A0A4R2KQ49</accession>
<evidence type="ECO:0000313" key="1">
    <source>
        <dbReference type="EMBL" id="TCO68735.1"/>
    </source>
</evidence>
<dbReference type="InterPro" id="IPR051162">
    <property type="entry name" value="T4SS_component"/>
</dbReference>
<comment type="caution">
    <text evidence="1">The sequence shown here is derived from an EMBL/GenBank/DDBJ whole genome shotgun (WGS) entry which is preliminary data.</text>
</comment>
<dbReference type="PANTHER" id="PTHR30121">
    <property type="entry name" value="UNCHARACTERIZED PROTEIN YJGR-RELATED"/>
    <property type="match status" value="1"/>
</dbReference>
<evidence type="ECO:0000313" key="2">
    <source>
        <dbReference type="Proteomes" id="UP000294919"/>
    </source>
</evidence>
<name>A0A4R2KQ49_9FIRM</name>
<reference evidence="1 2" key="1">
    <citation type="submission" date="2019-03" db="EMBL/GenBank/DDBJ databases">
        <title>Genomic Encyclopedia of Type Strains, Phase IV (KMG-IV): sequencing the most valuable type-strain genomes for metagenomic binning, comparative biology and taxonomic classification.</title>
        <authorList>
            <person name="Goeker M."/>
        </authorList>
    </citation>
    <scope>NUCLEOTIDE SEQUENCE [LARGE SCALE GENOMIC DNA]</scope>
    <source>
        <strain evidence="1 2">DSM 102940</strain>
    </source>
</reference>
<protein>
    <recommendedName>
        <fullName evidence="3">ATP-binding protein</fullName>
    </recommendedName>
</protein>
<dbReference type="PANTHER" id="PTHR30121:SF6">
    <property type="entry name" value="SLR6007 PROTEIN"/>
    <property type="match status" value="1"/>
</dbReference>
<proteinExistence type="predicted"/>
<dbReference type="InterPro" id="IPR027417">
    <property type="entry name" value="P-loop_NTPase"/>
</dbReference>
<evidence type="ECO:0008006" key="3">
    <source>
        <dbReference type="Google" id="ProtNLM"/>
    </source>
</evidence>
<dbReference type="Proteomes" id="UP000294919">
    <property type="component" value="Unassembled WGS sequence"/>
</dbReference>
<dbReference type="AlphaFoldDB" id="A0A4R2KQ49"/>
<dbReference type="RefSeq" id="WP_243116713.1">
    <property type="nucleotide sequence ID" value="NZ_SLWV01000041.1"/>
</dbReference>
<dbReference type="Gene3D" id="3.40.50.300">
    <property type="entry name" value="P-loop containing nucleotide triphosphate hydrolases"/>
    <property type="match status" value="1"/>
</dbReference>
<dbReference type="EMBL" id="SLWV01000041">
    <property type="protein sequence ID" value="TCO68735.1"/>
    <property type="molecule type" value="Genomic_DNA"/>
</dbReference>
<organism evidence="1 2">
    <name type="scientific">Marinisporobacter balticus</name>
    <dbReference type="NCBI Taxonomy" id="2018667"/>
    <lineage>
        <taxon>Bacteria</taxon>
        <taxon>Bacillati</taxon>
        <taxon>Bacillota</taxon>
        <taxon>Clostridia</taxon>
        <taxon>Peptostreptococcales</taxon>
        <taxon>Thermotaleaceae</taxon>
        <taxon>Marinisporobacter</taxon>
    </lineage>
</organism>